<dbReference type="Pfam" id="PF20684">
    <property type="entry name" value="Fung_rhodopsin"/>
    <property type="match status" value="1"/>
</dbReference>
<comment type="similarity">
    <text evidence="5">Belongs to the SAT4 family.</text>
</comment>
<dbReference type="RefSeq" id="XP_062745874.1">
    <property type="nucleotide sequence ID" value="XM_062887727.1"/>
</dbReference>
<sequence length="457" mass="51050">MICADRRAWTGEPEKEMSGPVHRLFKLGTAPASGPQLDWRNFIAQKARLFDHLSHLPSPIAPGSVFAFVSISSYHGVNATTTIESSASTTSMAPTITERAAFLARLHFGVTVPLLALVLVPFCARIYVRIWPVWRLGWDDAFIIAGLACSIIDWGLLVPEMHIHPGDISMDEVREAVFVAYFAIPIWAISMTLIKTSIVLTLLRLPLKKSWRIGLYVIAAVQVTYCVADMQYLFFKCRPFHAAWDIMVPLRERKCPSLHTDIIVSSIGSAINITTDLLLSVAPMFILWNLRRPLRERVVICILTGMGLFASVASIMKAVVVADWRNVDDQWEMAMSIATWTILEQLISLFAACCPSLKGPIQALLSKCGVSLTRQNTNVSFVHIPSRMRENQLRREAREWLGENDLQPPRQGPSELIAVIDEESERSKNNSSLVLPPLPGSKTLIPQFLLRRQKDGA</sequence>
<gene>
    <name evidence="8" type="ORF">QC762_208210</name>
</gene>
<feature type="transmembrane region" description="Helical" evidence="6">
    <location>
        <begin position="298"/>
        <end position="321"/>
    </location>
</feature>
<evidence type="ECO:0000256" key="6">
    <source>
        <dbReference type="SAM" id="Phobius"/>
    </source>
</evidence>
<feature type="transmembrane region" description="Helical" evidence="6">
    <location>
        <begin position="262"/>
        <end position="286"/>
    </location>
</feature>
<feature type="transmembrane region" description="Helical" evidence="6">
    <location>
        <begin position="215"/>
        <end position="235"/>
    </location>
</feature>
<evidence type="ECO:0000256" key="5">
    <source>
        <dbReference type="ARBA" id="ARBA00038359"/>
    </source>
</evidence>
<dbReference type="EMBL" id="JAFFHA010000004">
    <property type="protein sequence ID" value="KAK4656899.1"/>
    <property type="molecule type" value="Genomic_DNA"/>
</dbReference>
<comment type="caution">
    <text evidence="8">The sequence shown here is derived from an EMBL/GenBank/DDBJ whole genome shotgun (WGS) entry which is preliminary data.</text>
</comment>
<keyword evidence="4 6" id="KW-0472">Membrane</keyword>
<feature type="domain" description="Rhodopsin" evidence="7">
    <location>
        <begin position="124"/>
        <end position="362"/>
    </location>
</feature>
<dbReference type="GeneID" id="87907634"/>
<reference evidence="8 9" key="1">
    <citation type="journal article" date="2023" name="bioRxiv">
        <title>High-quality genome assemblies of four members of thePodospora anserinaspecies complex.</title>
        <authorList>
            <person name="Ament-Velasquez S.L."/>
            <person name="Vogan A.A."/>
            <person name="Wallerman O."/>
            <person name="Hartmann F."/>
            <person name="Gautier V."/>
            <person name="Silar P."/>
            <person name="Giraud T."/>
            <person name="Johannesson H."/>
        </authorList>
    </citation>
    <scope>NUCLEOTIDE SEQUENCE [LARGE SCALE GENOMIC DNA]</scope>
    <source>
        <strain evidence="8 9">CBS 415.72m</strain>
    </source>
</reference>
<evidence type="ECO:0000313" key="8">
    <source>
        <dbReference type="EMBL" id="KAK4656899.1"/>
    </source>
</evidence>
<keyword evidence="9" id="KW-1185">Reference proteome</keyword>
<dbReference type="PANTHER" id="PTHR33048">
    <property type="entry name" value="PTH11-LIKE INTEGRAL MEMBRANE PROTEIN (AFU_ORTHOLOGUE AFUA_5G11245)"/>
    <property type="match status" value="1"/>
</dbReference>
<organism evidence="8 9">
    <name type="scientific">Podospora pseudocomata</name>
    <dbReference type="NCBI Taxonomy" id="2093779"/>
    <lineage>
        <taxon>Eukaryota</taxon>
        <taxon>Fungi</taxon>
        <taxon>Dikarya</taxon>
        <taxon>Ascomycota</taxon>
        <taxon>Pezizomycotina</taxon>
        <taxon>Sordariomycetes</taxon>
        <taxon>Sordariomycetidae</taxon>
        <taxon>Sordariales</taxon>
        <taxon>Podosporaceae</taxon>
        <taxon>Podospora</taxon>
    </lineage>
</organism>
<evidence type="ECO:0000259" key="7">
    <source>
        <dbReference type="Pfam" id="PF20684"/>
    </source>
</evidence>
<accession>A0ABR0GMK4</accession>
<dbReference type="Proteomes" id="UP001323405">
    <property type="component" value="Unassembled WGS sequence"/>
</dbReference>
<protein>
    <recommendedName>
        <fullName evidence="7">Rhodopsin domain-containing protein</fullName>
    </recommendedName>
</protein>
<evidence type="ECO:0000256" key="1">
    <source>
        <dbReference type="ARBA" id="ARBA00004141"/>
    </source>
</evidence>
<feature type="transmembrane region" description="Helical" evidence="6">
    <location>
        <begin position="333"/>
        <end position="357"/>
    </location>
</feature>
<comment type="subcellular location">
    <subcellularLocation>
        <location evidence="1">Membrane</location>
        <topology evidence="1">Multi-pass membrane protein</topology>
    </subcellularLocation>
</comment>
<dbReference type="PANTHER" id="PTHR33048:SF129">
    <property type="entry name" value="INTEGRAL MEMBRANE PROTEIN-RELATED"/>
    <property type="match status" value="1"/>
</dbReference>
<feature type="transmembrane region" description="Helical" evidence="6">
    <location>
        <begin position="140"/>
        <end position="158"/>
    </location>
</feature>
<name>A0ABR0GMK4_9PEZI</name>
<dbReference type="InterPro" id="IPR049326">
    <property type="entry name" value="Rhodopsin_dom_fungi"/>
</dbReference>
<keyword evidence="3 6" id="KW-1133">Transmembrane helix</keyword>
<keyword evidence="2 6" id="KW-0812">Transmembrane</keyword>
<evidence type="ECO:0000256" key="2">
    <source>
        <dbReference type="ARBA" id="ARBA00022692"/>
    </source>
</evidence>
<evidence type="ECO:0000256" key="4">
    <source>
        <dbReference type="ARBA" id="ARBA00023136"/>
    </source>
</evidence>
<proteinExistence type="inferred from homology"/>
<evidence type="ECO:0000313" key="9">
    <source>
        <dbReference type="Proteomes" id="UP001323405"/>
    </source>
</evidence>
<feature type="transmembrane region" description="Helical" evidence="6">
    <location>
        <begin position="178"/>
        <end position="203"/>
    </location>
</feature>
<feature type="transmembrane region" description="Helical" evidence="6">
    <location>
        <begin position="106"/>
        <end position="128"/>
    </location>
</feature>
<evidence type="ECO:0000256" key="3">
    <source>
        <dbReference type="ARBA" id="ARBA00022989"/>
    </source>
</evidence>
<dbReference type="InterPro" id="IPR052337">
    <property type="entry name" value="SAT4-like"/>
</dbReference>